<keyword evidence="1" id="KW-0472">Membrane</keyword>
<feature type="transmembrane region" description="Helical" evidence="1">
    <location>
        <begin position="158"/>
        <end position="187"/>
    </location>
</feature>
<protein>
    <submittedName>
        <fullName evidence="2">Uncharacterized protein</fullName>
    </submittedName>
</protein>
<reference evidence="2" key="2">
    <citation type="submission" date="2025-05" db="UniProtKB">
        <authorList>
            <consortium name="Ensembl"/>
        </authorList>
    </citation>
    <scope>IDENTIFICATION</scope>
    <source>
        <strain evidence="2">Thoroughbred</strain>
    </source>
</reference>
<dbReference type="Ensembl" id="ENSECAT00000089118.1">
    <property type="protein sequence ID" value="ENSECAP00000066397.1"/>
    <property type="gene ID" value="ENSECAG00000050128.1"/>
</dbReference>
<dbReference type="Proteomes" id="UP000002281">
    <property type="component" value="Chromosome 17"/>
</dbReference>
<evidence type="ECO:0000313" key="2">
    <source>
        <dbReference type="Ensembl" id="ENSECAP00000066397.1"/>
    </source>
</evidence>
<organism evidence="2 3">
    <name type="scientific">Equus caballus</name>
    <name type="common">Horse</name>
    <dbReference type="NCBI Taxonomy" id="9796"/>
    <lineage>
        <taxon>Eukaryota</taxon>
        <taxon>Metazoa</taxon>
        <taxon>Chordata</taxon>
        <taxon>Craniata</taxon>
        <taxon>Vertebrata</taxon>
        <taxon>Euteleostomi</taxon>
        <taxon>Mammalia</taxon>
        <taxon>Eutheria</taxon>
        <taxon>Laurasiatheria</taxon>
        <taxon>Perissodactyla</taxon>
        <taxon>Equidae</taxon>
        <taxon>Equus</taxon>
    </lineage>
</organism>
<dbReference type="Ensembl" id="ENSECAT00000137875.1">
    <property type="protein sequence ID" value="ENSECAP00000088640.1"/>
    <property type="gene ID" value="ENSECAG00000050128.1"/>
</dbReference>
<keyword evidence="1" id="KW-0812">Transmembrane</keyword>
<feature type="transmembrane region" description="Helical" evidence="1">
    <location>
        <begin position="79"/>
        <end position="98"/>
    </location>
</feature>
<keyword evidence="1" id="KW-1133">Transmembrane helix</keyword>
<feature type="transmembrane region" description="Helical" evidence="1">
    <location>
        <begin position="45"/>
        <end position="67"/>
    </location>
</feature>
<proteinExistence type="predicted"/>
<keyword evidence="3" id="KW-1185">Reference proteome</keyword>
<evidence type="ECO:0000256" key="1">
    <source>
        <dbReference type="SAM" id="Phobius"/>
    </source>
</evidence>
<dbReference type="AlphaFoldDB" id="A0A9L0RUN8"/>
<evidence type="ECO:0000313" key="3">
    <source>
        <dbReference type="Proteomes" id="UP000002281"/>
    </source>
</evidence>
<name>A0A9L0RUN8_HORSE</name>
<accession>A0A9L0RUN8</accession>
<dbReference type="GeneTree" id="ENSGT01090000263194"/>
<dbReference type="Ensembl" id="ENSECAT00000101349.1">
    <property type="protein sequence ID" value="ENSECAP00000060038.1"/>
    <property type="gene ID" value="ENSECAG00000050128.1"/>
</dbReference>
<feature type="transmembrane region" description="Helical" evidence="1">
    <location>
        <begin position="193"/>
        <end position="214"/>
    </location>
</feature>
<feature type="transmembrane region" description="Helical" evidence="1">
    <location>
        <begin position="118"/>
        <end position="137"/>
    </location>
</feature>
<sequence>MFILPNHEHGMSFNCFTSSLTSFNSILEFLVYRSFISLVKFIPRYFILFVEIVNGIVFLSSLSASLLLAYRNATDFCKLILYPATLLSLLIISISFLVDSLGFPIYRIILFTNSQSFTSSFPIWIPFISFSCLTALAKTSSTMLNRSSESEHHCLVPVLRGMAFSFSLLSMMLAVSLSFMAFIMLRYFSSIPILLRVFIINGCWILSNTFSASIEMIM</sequence>
<reference evidence="2 3" key="1">
    <citation type="journal article" date="2009" name="Science">
        <title>Genome sequence, comparative analysis, and population genetics of the domestic horse.</title>
        <authorList>
            <consortium name="Broad Institute Genome Sequencing Platform"/>
            <consortium name="Broad Institute Whole Genome Assembly Team"/>
            <person name="Wade C.M."/>
            <person name="Giulotto E."/>
            <person name="Sigurdsson S."/>
            <person name="Zoli M."/>
            <person name="Gnerre S."/>
            <person name="Imsland F."/>
            <person name="Lear T.L."/>
            <person name="Adelson D.L."/>
            <person name="Bailey E."/>
            <person name="Bellone R.R."/>
            <person name="Bloecker H."/>
            <person name="Distl O."/>
            <person name="Edgar R.C."/>
            <person name="Garber M."/>
            <person name="Leeb T."/>
            <person name="Mauceli E."/>
            <person name="MacLeod J.N."/>
            <person name="Penedo M.C.T."/>
            <person name="Raison J.M."/>
            <person name="Sharpe T."/>
            <person name="Vogel J."/>
            <person name="Andersson L."/>
            <person name="Antczak D.F."/>
            <person name="Biagi T."/>
            <person name="Binns M.M."/>
            <person name="Chowdhary B.P."/>
            <person name="Coleman S.J."/>
            <person name="Della Valle G."/>
            <person name="Fryc S."/>
            <person name="Guerin G."/>
            <person name="Hasegawa T."/>
            <person name="Hill E.W."/>
            <person name="Jurka J."/>
            <person name="Kiialainen A."/>
            <person name="Lindgren G."/>
            <person name="Liu J."/>
            <person name="Magnani E."/>
            <person name="Mickelson J.R."/>
            <person name="Murray J."/>
            <person name="Nergadze S.G."/>
            <person name="Onofrio R."/>
            <person name="Pedroni S."/>
            <person name="Piras M.F."/>
            <person name="Raudsepp T."/>
            <person name="Rocchi M."/>
            <person name="Roeed K.H."/>
            <person name="Ryder O.A."/>
            <person name="Searle S."/>
            <person name="Skow L."/>
            <person name="Swinburne J.E."/>
            <person name="Syvaenen A.C."/>
            <person name="Tozaki T."/>
            <person name="Valberg S.J."/>
            <person name="Vaudin M."/>
            <person name="White J.R."/>
            <person name="Zody M.C."/>
            <person name="Lander E.S."/>
            <person name="Lindblad-Toh K."/>
        </authorList>
    </citation>
    <scope>NUCLEOTIDE SEQUENCE [LARGE SCALE GENOMIC DNA]</scope>
    <source>
        <strain evidence="2 3">Thoroughbred</strain>
    </source>
</reference>
<dbReference type="Ensembl" id="ENSECAT00000104155.1">
    <property type="protein sequence ID" value="ENSECAP00000087230.1"/>
    <property type="gene ID" value="ENSECAG00000050128.1"/>
</dbReference>